<dbReference type="InterPro" id="IPR002401">
    <property type="entry name" value="Cyt_P450_E_grp-I"/>
</dbReference>
<dbReference type="AlphaFoldDB" id="A0A9N9GPA2"/>
<dbReference type="PANTHER" id="PTHR24301">
    <property type="entry name" value="THROMBOXANE-A SYNTHASE"/>
    <property type="match status" value="1"/>
</dbReference>
<proteinExistence type="predicted"/>
<name>A0A9N9GPA2_9GLOM</name>
<dbReference type="Pfam" id="PF00067">
    <property type="entry name" value="p450"/>
    <property type="match status" value="1"/>
</dbReference>
<dbReference type="CDD" id="cd00302">
    <property type="entry name" value="cytochrome_P450"/>
    <property type="match status" value="1"/>
</dbReference>
<dbReference type="SUPFAM" id="SSF48264">
    <property type="entry name" value="Cytochrome P450"/>
    <property type="match status" value="1"/>
</dbReference>
<organism evidence="2 3">
    <name type="scientific">Paraglomus occultum</name>
    <dbReference type="NCBI Taxonomy" id="144539"/>
    <lineage>
        <taxon>Eukaryota</taxon>
        <taxon>Fungi</taxon>
        <taxon>Fungi incertae sedis</taxon>
        <taxon>Mucoromycota</taxon>
        <taxon>Glomeromycotina</taxon>
        <taxon>Glomeromycetes</taxon>
        <taxon>Paraglomerales</taxon>
        <taxon>Paraglomeraceae</taxon>
        <taxon>Paraglomus</taxon>
    </lineage>
</organism>
<protein>
    <submittedName>
        <fullName evidence="2">223_t:CDS:1</fullName>
    </submittedName>
</protein>
<accession>A0A9N9GPA2</accession>
<sequence>MSLYTQLTALIPIIFSYLPHILFTVILLYVINFYISYINRENPLPGPIPLPMIGNIHQMWRDAPKFYTEMHERYGDVFEFYLINKRIIMLSRVDLAEKMLTQSVKSNYFIRITSTSQGWEELGLTKGLAGTKERHLWLLYRKVFKQCITSTKYMKETVHATQKLFSEVEEYWKELGDSASLEFTKWLHHLSVDTQVRILTGQQTYALSTYFNSLLPPHLKKSLPQSSIQSYSKFTSHLVSFVEVLKYFAVVPPFFRHYVPGFRQTAERMKRENDTNMIKSSEFERQLTEEETAQLLVETFLAGIDTTTNALCFTIYYICKYPAVKAHLLSEIDATLSSEGHSLSYDSIVTLFPYTSAVMKEAARVLPVVPIVLIIASEDDEIAGHKWRAGTAFGINHIGIHKHTAYWKDPETFRPERFLEDEINPKTFLPFGGTFEVELCEPDKEIEYAHHMATQCSGLK</sequence>
<keyword evidence="1" id="KW-0472">Membrane</keyword>
<evidence type="ECO:0000313" key="2">
    <source>
        <dbReference type="EMBL" id="CAG8616094.1"/>
    </source>
</evidence>
<dbReference type="PRINTS" id="PR00463">
    <property type="entry name" value="EP450I"/>
</dbReference>
<gene>
    <name evidence="2" type="ORF">POCULU_LOCUS8191</name>
</gene>
<dbReference type="Gene3D" id="1.10.630.10">
    <property type="entry name" value="Cytochrome P450"/>
    <property type="match status" value="1"/>
</dbReference>
<dbReference type="PANTHER" id="PTHR24301:SF2">
    <property type="entry name" value="THROMBOXANE-A SYNTHASE"/>
    <property type="match status" value="1"/>
</dbReference>
<evidence type="ECO:0000313" key="3">
    <source>
        <dbReference type="Proteomes" id="UP000789572"/>
    </source>
</evidence>
<dbReference type="GO" id="GO:0016705">
    <property type="term" value="F:oxidoreductase activity, acting on paired donors, with incorporation or reduction of molecular oxygen"/>
    <property type="evidence" value="ECO:0007669"/>
    <property type="project" value="InterPro"/>
</dbReference>
<keyword evidence="1" id="KW-1133">Transmembrane helix</keyword>
<comment type="caution">
    <text evidence="2">The sequence shown here is derived from an EMBL/GenBank/DDBJ whole genome shotgun (WGS) entry which is preliminary data.</text>
</comment>
<feature type="non-terminal residue" evidence="2">
    <location>
        <position position="460"/>
    </location>
</feature>
<keyword evidence="1" id="KW-0812">Transmembrane</keyword>
<dbReference type="InterPro" id="IPR036396">
    <property type="entry name" value="Cyt_P450_sf"/>
</dbReference>
<dbReference type="Proteomes" id="UP000789572">
    <property type="component" value="Unassembled WGS sequence"/>
</dbReference>
<dbReference type="EMBL" id="CAJVPJ010002222">
    <property type="protein sequence ID" value="CAG8616094.1"/>
    <property type="molecule type" value="Genomic_DNA"/>
</dbReference>
<dbReference type="InterPro" id="IPR001128">
    <property type="entry name" value="Cyt_P450"/>
</dbReference>
<dbReference type="OrthoDB" id="3934656at2759"/>
<feature type="transmembrane region" description="Helical" evidence="1">
    <location>
        <begin position="7"/>
        <end position="35"/>
    </location>
</feature>
<dbReference type="GO" id="GO:0004497">
    <property type="term" value="F:monooxygenase activity"/>
    <property type="evidence" value="ECO:0007669"/>
    <property type="project" value="InterPro"/>
</dbReference>
<dbReference type="GO" id="GO:0020037">
    <property type="term" value="F:heme binding"/>
    <property type="evidence" value="ECO:0007669"/>
    <property type="project" value="InterPro"/>
</dbReference>
<keyword evidence="3" id="KW-1185">Reference proteome</keyword>
<dbReference type="GO" id="GO:0005506">
    <property type="term" value="F:iron ion binding"/>
    <property type="evidence" value="ECO:0007669"/>
    <property type="project" value="InterPro"/>
</dbReference>
<reference evidence="2" key="1">
    <citation type="submission" date="2021-06" db="EMBL/GenBank/DDBJ databases">
        <authorList>
            <person name="Kallberg Y."/>
            <person name="Tangrot J."/>
            <person name="Rosling A."/>
        </authorList>
    </citation>
    <scope>NUCLEOTIDE SEQUENCE</scope>
    <source>
        <strain evidence="2">IA702</strain>
    </source>
</reference>
<evidence type="ECO:0000256" key="1">
    <source>
        <dbReference type="SAM" id="Phobius"/>
    </source>
</evidence>